<dbReference type="GO" id="GO:0016787">
    <property type="term" value="F:hydrolase activity"/>
    <property type="evidence" value="ECO:0007669"/>
    <property type="project" value="UniProtKB-KW"/>
</dbReference>
<sequence>MSRRSRAVLIGVACAGLVLLVWLDRVSIAPRRVARDRSSQHAAAHDVARYDGKTFNVAGVVDGDTVDVAARDGDRPTTRVRLLGIDAPETHVPDDRPAYFAAEATVFARKRLLGQRVTLHLDEDGRTRGNYGRLLAYVVLSDGAVLNEMLVAEGYAYADLRFTHGFYHKYRQLEASARSLRRGLWAEATRDDLPAWLQRMRPDLLKD</sequence>
<dbReference type="RefSeq" id="WP_349243318.1">
    <property type="nucleotide sequence ID" value="NZ_JASCXX010000002.1"/>
</dbReference>
<dbReference type="SMART" id="SM00318">
    <property type="entry name" value="SNc"/>
    <property type="match status" value="1"/>
</dbReference>
<evidence type="ECO:0000313" key="6">
    <source>
        <dbReference type="Proteomes" id="UP001431776"/>
    </source>
</evidence>
<gene>
    <name evidence="5" type="ORF">QJ522_02530</name>
</gene>
<accession>A0AAW6TQI2</accession>
<feature type="domain" description="TNase-like" evidence="4">
    <location>
        <begin position="51"/>
        <end position="187"/>
    </location>
</feature>
<name>A0AAW6TQI2_9BACT</name>
<evidence type="ECO:0000256" key="1">
    <source>
        <dbReference type="ARBA" id="ARBA00022722"/>
    </source>
</evidence>
<dbReference type="InterPro" id="IPR016071">
    <property type="entry name" value="Staphylococal_nuclease_OB-fold"/>
</dbReference>
<evidence type="ECO:0000256" key="3">
    <source>
        <dbReference type="ARBA" id="ARBA00022801"/>
    </source>
</evidence>
<dbReference type="EMBL" id="JASCXX010000002">
    <property type="protein sequence ID" value="MDI6447907.1"/>
    <property type="molecule type" value="Genomic_DNA"/>
</dbReference>
<keyword evidence="3" id="KW-0378">Hydrolase</keyword>
<dbReference type="InterPro" id="IPR035437">
    <property type="entry name" value="SNase_OB-fold_sf"/>
</dbReference>
<organism evidence="5 6">
    <name type="scientific">Anaerobaca lacustris</name>
    <dbReference type="NCBI Taxonomy" id="3044600"/>
    <lineage>
        <taxon>Bacteria</taxon>
        <taxon>Pseudomonadati</taxon>
        <taxon>Planctomycetota</taxon>
        <taxon>Phycisphaerae</taxon>
        <taxon>Sedimentisphaerales</taxon>
        <taxon>Anaerobacaceae</taxon>
        <taxon>Anaerobaca</taxon>
    </lineage>
</organism>
<evidence type="ECO:0000313" key="5">
    <source>
        <dbReference type="EMBL" id="MDI6447907.1"/>
    </source>
</evidence>
<dbReference type="SUPFAM" id="SSF50199">
    <property type="entry name" value="Staphylococcal nuclease"/>
    <property type="match status" value="1"/>
</dbReference>
<keyword evidence="6" id="KW-1185">Reference proteome</keyword>
<dbReference type="AlphaFoldDB" id="A0AAW6TQI2"/>
<proteinExistence type="predicted"/>
<keyword evidence="2" id="KW-0255">Endonuclease</keyword>
<dbReference type="PROSITE" id="PS50830">
    <property type="entry name" value="TNASE_3"/>
    <property type="match status" value="1"/>
</dbReference>
<dbReference type="Proteomes" id="UP001431776">
    <property type="component" value="Unassembled WGS sequence"/>
</dbReference>
<evidence type="ECO:0000256" key="2">
    <source>
        <dbReference type="ARBA" id="ARBA00022759"/>
    </source>
</evidence>
<protein>
    <submittedName>
        <fullName evidence="5">Thermonuclease family protein</fullName>
    </submittedName>
</protein>
<dbReference type="GO" id="GO:0004519">
    <property type="term" value="F:endonuclease activity"/>
    <property type="evidence" value="ECO:0007669"/>
    <property type="project" value="UniProtKB-KW"/>
</dbReference>
<reference evidence="5" key="1">
    <citation type="submission" date="2023-05" db="EMBL/GenBank/DDBJ databases">
        <title>Anaerotaeda fermentans gen. nov., sp. nov., a novel anaerobic planctomycete of the new family within the order Sedimentisphaerales isolated from Taman Peninsula, Russia.</title>
        <authorList>
            <person name="Khomyakova M.A."/>
            <person name="Merkel A.Y."/>
            <person name="Slobodkin A.I."/>
        </authorList>
    </citation>
    <scope>NUCLEOTIDE SEQUENCE</scope>
    <source>
        <strain evidence="5">M17dextr</strain>
    </source>
</reference>
<dbReference type="Gene3D" id="2.40.50.90">
    <property type="match status" value="1"/>
</dbReference>
<comment type="caution">
    <text evidence="5">The sequence shown here is derived from an EMBL/GenBank/DDBJ whole genome shotgun (WGS) entry which is preliminary data.</text>
</comment>
<dbReference type="PANTHER" id="PTHR12302:SF3">
    <property type="entry name" value="SERINE_THREONINE-PROTEIN KINASE 31"/>
    <property type="match status" value="1"/>
</dbReference>
<keyword evidence="1" id="KW-0540">Nuclease</keyword>
<dbReference type="Pfam" id="PF00565">
    <property type="entry name" value="SNase"/>
    <property type="match status" value="1"/>
</dbReference>
<evidence type="ECO:0000259" key="4">
    <source>
        <dbReference type="PROSITE" id="PS50830"/>
    </source>
</evidence>
<dbReference type="PANTHER" id="PTHR12302">
    <property type="entry name" value="EBNA2 BINDING PROTEIN P100"/>
    <property type="match status" value="1"/>
</dbReference>